<accession>A0AAN5D7I6</accession>
<dbReference type="AlphaFoldDB" id="A0AAN5D7I6"/>
<protein>
    <submittedName>
        <fullName evidence="1">Uncharacterized protein</fullName>
    </submittedName>
</protein>
<comment type="caution">
    <text evidence="1">The sequence shown here is derived from an EMBL/GenBank/DDBJ whole genome shotgun (WGS) entry which is preliminary data.</text>
</comment>
<gene>
    <name evidence="1" type="ORF">PMAYCL1PPCAC_27337</name>
</gene>
<keyword evidence="2" id="KW-1185">Reference proteome</keyword>
<sequence>GFRKSKPVDFLLALASHVRSINLVQDLPCVCEIMHPPNWIRSGYVYGEDWSALIIEMFSRKVDTLQLNSLNIPGNEIVDELLQVRALLYYIKYNFIL</sequence>
<reference evidence="2" key="1">
    <citation type="submission" date="2022-10" db="EMBL/GenBank/DDBJ databases">
        <title>Genome assembly of Pristionchus species.</title>
        <authorList>
            <person name="Yoshida K."/>
            <person name="Sommer R.J."/>
        </authorList>
    </citation>
    <scope>NUCLEOTIDE SEQUENCE [LARGE SCALE GENOMIC DNA]</scope>
    <source>
        <strain evidence="2">RS5460</strain>
    </source>
</reference>
<evidence type="ECO:0000313" key="2">
    <source>
        <dbReference type="Proteomes" id="UP001328107"/>
    </source>
</evidence>
<evidence type="ECO:0000313" key="1">
    <source>
        <dbReference type="EMBL" id="GMR57142.1"/>
    </source>
</evidence>
<proteinExistence type="predicted"/>
<dbReference type="EMBL" id="BTRK01000006">
    <property type="protein sequence ID" value="GMR57142.1"/>
    <property type="molecule type" value="Genomic_DNA"/>
</dbReference>
<name>A0AAN5D7I6_9BILA</name>
<organism evidence="1 2">
    <name type="scientific">Pristionchus mayeri</name>
    <dbReference type="NCBI Taxonomy" id="1317129"/>
    <lineage>
        <taxon>Eukaryota</taxon>
        <taxon>Metazoa</taxon>
        <taxon>Ecdysozoa</taxon>
        <taxon>Nematoda</taxon>
        <taxon>Chromadorea</taxon>
        <taxon>Rhabditida</taxon>
        <taxon>Rhabditina</taxon>
        <taxon>Diplogasteromorpha</taxon>
        <taxon>Diplogasteroidea</taxon>
        <taxon>Neodiplogasteridae</taxon>
        <taxon>Pristionchus</taxon>
    </lineage>
</organism>
<dbReference type="Proteomes" id="UP001328107">
    <property type="component" value="Unassembled WGS sequence"/>
</dbReference>
<feature type="non-terminal residue" evidence="1">
    <location>
        <position position="1"/>
    </location>
</feature>